<accession>A0A0V1FEU6</accession>
<proteinExistence type="predicted"/>
<dbReference type="Proteomes" id="UP000054995">
    <property type="component" value="Unassembled WGS sequence"/>
</dbReference>
<gene>
    <name evidence="1" type="ORF">T4D_675</name>
</gene>
<protein>
    <submittedName>
        <fullName evidence="1">Uncharacterized protein</fullName>
    </submittedName>
</protein>
<sequence>MWTSRSFWAEFEISVHQRTDVADGAKLTYLRSCLTGEVHAAIAGLAAANADYQVTVQRIKEHLGRPVTAASCCST</sequence>
<keyword evidence="2" id="KW-1185">Reference proteome</keyword>
<dbReference type="EMBL" id="JYDT01000112">
    <property type="protein sequence ID" value="KRY84554.1"/>
    <property type="molecule type" value="Genomic_DNA"/>
</dbReference>
<comment type="caution">
    <text evidence="1">The sequence shown here is derived from an EMBL/GenBank/DDBJ whole genome shotgun (WGS) entry which is preliminary data.</text>
</comment>
<evidence type="ECO:0000313" key="1">
    <source>
        <dbReference type="EMBL" id="KRY84554.1"/>
    </source>
</evidence>
<name>A0A0V1FEU6_TRIPS</name>
<dbReference type="Pfam" id="PF03564">
    <property type="entry name" value="DUF1759"/>
    <property type="match status" value="1"/>
</dbReference>
<organism evidence="1 2">
    <name type="scientific">Trichinella pseudospiralis</name>
    <name type="common">Parasitic roundworm</name>
    <dbReference type="NCBI Taxonomy" id="6337"/>
    <lineage>
        <taxon>Eukaryota</taxon>
        <taxon>Metazoa</taxon>
        <taxon>Ecdysozoa</taxon>
        <taxon>Nematoda</taxon>
        <taxon>Enoplea</taxon>
        <taxon>Dorylaimia</taxon>
        <taxon>Trichinellida</taxon>
        <taxon>Trichinellidae</taxon>
        <taxon>Trichinella</taxon>
    </lineage>
</organism>
<reference evidence="1 2" key="1">
    <citation type="submission" date="2015-01" db="EMBL/GenBank/DDBJ databases">
        <title>Evolution of Trichinella species and genotypes.</title>
        <authorList>
            <person name="Korhonen P.K."/>
            <person name="Edoardo P."/>
            <person name="Giuseppe L.R."/>
            <person name="Gasser R.B."/>
        </authorList>
    </citation>
    <scope>NUCLEOTIDE SEQUENCE [LARGE SCALE GENOMIC DNA]</scope>
    <source>
        <strain evidence="1">ISS470</strain>
    </source>
</reference>
<dbReference type="AlphaFoldDB" id="A0A0V1FEU6"/>
<evidence type="ECO:0000313" key="2">
    <source>
        <dbReference type="Proteomes" id="UP000054995"/>
    </source>
</evidence>
<dbReference type="InterPro" id="IPR005312">
    <property type="entry name" value="DUF1759"/>
</dbReference>